<feature type="region of interest" description="Disordered" evidence="1">
    <location>
        <begin position="1"/>
        <end position="102"/>
    </location>
</feature>
<reference evidence="2 3" key="1">
    <citation type="submission" date="2014-11" db="EMBL/GenBank/DDBJ databases">
        <authorList>
            <person name="Zhu J."/>
            <person name="Qi W."/>
            <person name="Song R."/>
        </authorList>
    </citation>
    <scope>NUCLEOTIDE SEQUENCE [LARGE SCALE GENOMIC DNA]</scope>
</reference>
<dbReference type="AlphaFoldDB" id="A0A0G4EHM2"/>
<evidence type="ECO:0000313" key="3">
    <source>
        <dbReference type="Proteomes" id="UP000041254"/>
    </source>
</evidence>
<dbReference type="VEuPathDB" id="CryptoDB:Vbra_11829"/>
<sequence length="426" mass="46892">MEAIPSRAASSRASSGQVSRAPSEDEGDEGGGDWSAFYVPPEPIDEPPREDDSREAEARTTSALVQDQGSGSEAIAASRRVAEDDGWPAERGAGDAGVLGPAAVSPSKWRKWARIGGGVGRMHRMWRLYGERVKKEGLVRLAIVAQGLSLDELRNRLSRPVLLRVRKKGAPLLASQKIAVEKVQRVLHQCMRRALMPFMRLILSPAVALTQHHAVQEVDHYRAAMRAIREVNAQLGVRRIVGVVRQKLLKKKMRAFRIWWTVTQWQLDVAEDVQLQRDMAAWTLDQIGFPCPPSPTLPPSRPHPRPPSLPRASRPILFDIPPAPPTFRVSPALDMANQSPHDLVPTSQHSRRRLREEREGRDASPHALLPAGADGSPAVVVRGYGRGGDPGAWPHGLWWSCGVGDMERRPTVVDCSLPPIFGPPAM</sequence>
<name>A0A0G4EHM2_VITBC</name>
<feature type="region of interest" description="Disordered" evidence="1">
    <location>
        <begin position="291"/>
        <end position="316"/>
    </location>
</feature>
<dbReference type="InParanoid" id="A0A0G4EHM2"/>
<gene>
    <name evidence="2" type="ORF">Vbra_11829</name>
</gene>
<feature type="compositionally biased region" description="Pro residues" evidence="1">
    <location>
        <begin position="291"/>
        <end position="309"/>
    </location>
</feature>
<protein>
    <submittedName>
        <fullName evidence="2">Uncharacterized protein</fullName>
    </submittedName>
</protein>
<feature type="compositionally biased region" description="Basic and acidic residues" evidence="1">
    <location>
        <begin position="46"/>
        <end position="58"/>
    </location>
</feature>
<keyword evidence="3" id="KW-1185">Reference proteome</keyword>
<feature type="region of interest" description="Disordered" evidence="1">
    <location>
        <begin position="328"/>
        <end position="374"/>
    </location>
</feature>
<proteinExistence type="predicted"/>
<feature type="compositionally biased region" description="Low complexity" evidence="1">
    <location>
        <begin position="1"/>
        <end position="21"/>
    </location>
</feature>
<evidence type="ECO:0000313" key="2">
    <source>
        <dbReference type="EMBL" id="CEL95399.1"/>
    </source>
</evidence>
<feature type="compositionally biased region" description="Polar residues" evidence="1">
    <location>
        <begin position="336"/>
        <end position="348"/>
    </location>
</feature>
<accession>A0A0G4EHM2</accession>
<organism evidence="2 3">
    <name type="scientific">Vitrella brassicaformis (strain CCMP3155)</name>
    <dbReference type="NCBI Taxonomy" id="1169540"/>
    <lineage>
        <taxon>Eukaryota</taxon>
        <taxon>Sar</taxon>
        <taxon>Alveolata</taxon>
        <taxon>Colpodellida</taxon>
        <taxon>Vitrellaceae</taxon>
        <taxon>Vitrella</taxon>
    </lineage>
</organism>
<feature type="compositionally biased region" description="Basic and acidic residues" evidence="1">
    <location>
        <begin position="354"/>
        <end position="364"/>
    </location>
</feature>
<evidence type="ECO:0000256" key="1">
    <source>
        <dbReference type="SAM" id="MobiDB-lite"/>
    </source>
</evidence>
<dbReference type="Proteomes" id="UP000041254">
    <property type="component" value="Unassembled WGS sequence"/>
</dbReference>
<dbReference type="EMBL" id="CDMY01000227">
    <property type="protein sequence ID" value="CEL95399.1"/>
    <property type="molecule type" value="Genomic_DNA"/>
</dbReference>
<feature type="compositionally biased region" description="Polar residues" evidence="1">
    <location>
        <begin position="59"/>
        <end position="71"/>
    </location>
</feature>